<dbReference type="EMBL" id="CM000776">
    <property type="protein sequence ID" value="EES89462.1"/>
    <property type="molecule type" value="Genomic_DNA"/>
</dbReference>
<protein>
    <submittedName>
        <fullName evidence="4">Organic solvent tolerance protein</fullName>
    </submittedName>
</protein>
<dbReference type="PANTHER" id="PTHR30189:SF1">
    <property type="entry name" value="LPS-ASSEMBLY PROTEIN LPTD"/>
    <property type="match status" value="1"/>
</dbReference>
<evidence type="ECO:0000259" key="3">
    <source>
        <dbReference type="Pfam" id="PF03968"/>
    </source>
</evidence>
<dbReference type="InterPro" id="IPR005653">
    <property type="entry name" value="OstA-like_N"/>
</dbReference>
<dbReference type="HAMAP" id="MF_01411">
    <property type="entry name" value="LPS_assembly_LptD"/>
    <property type="match status" value="1"/>
</dbReference>
<keyword evidence="2" id="KW-0732">Signal</keyword>
<keyword evidence="5" id="KW-1185">Reference proteome</keyword>
<sequence>MSVMIKKEIFAFSVIAALALIPSHMEARAAIKQFNNKQESIFEFLADDMEYSKTQIIGKGHVTIINLDYFVTANKAIYDTQNREIILSGNVNAYKGNSFYLKSKEVKIKLQEDYSFLEPFYLQDSESGLWVDSQSAEFNNNVYQIKEANVSTCSVNNPIWKIKAKEGEYDANKEWLTIWHPHLCIYDVPVLYFPYLSFSLGYKRKSGLLYPIVGNSGDDGLIYSQPIFIAPDDNWDMTFTPQIRTKRGGGFYNEFRIIDDKDEILWANLGFFANSRSYQQTYDLENRNHYGFQLKYGRENLFAKESNYFYEDGLYLDISQISDIDYFRLQDENAQNIADLQGNLLTSRMNYYLKSSKDYLGFSARYYSDLEQTSNARTLQTLPQIQYHRQIENILVDNLYYDFDYKANHFTRPIGYRAIQQEAKLPIIYTQSLWNDFANFSFSPTFYGTSVDYSNVERGLNLKNGRYLSQYYQIKLNTDLVKKYDHFGHTLSLEAEYILPGFEDKTGDFTNFFTLPGDRQEFRVKGTQNFYTLDNSLILSHKMEQYFYFEDSGEELGELENEVQYFLNHQWSFLSDIFYSHKRGRISEATHQINYESDYINASFGHFMRENFAHEDLLNGRFGEANYINAGFRKEFENFDLFASVGYDYKERYLKTWQVGIDTQIRCFSFGIKYVSEIYPMLTSRGAEARDDKYVLLTIKFIPLLSSDVKLGN</sequence>
<feature type="signal peptide" evidence="2">
    <location>
        <begin position="1"/>
        <end position="29"/>
    </location>
</feature>
<name>C5ZWE4_9HELI</name>
<organism evidence="4 5">
    <name type="scientific">Helicobacter canadensis MIT 98-5491</name>
    <dbReference type="NCBI Taxonomy" id="537970"/>
    <lineage>
        <taxon>Bacteria</taxon>
        <taxon>Pseudomonadati</taxon>
        <taxon>Campylobacterota</taxon>
        <taxon>Epsilonproteobacteria</taxon>
        <taxon>Campylobacterales</taxon>
        <taxon>Helicobacteraceae</taxon>
        <taxon>Helicobacter</taxon>
    </lineage>
</organism>
<evidence type="ECO:0000313" key="4">
    <source>
        <dbReference type="EMBL" id="EES89462.1"/>
    </source>
</evidence>
<dbReference type="GO" id="GO:0015920">
    <property type="term" value="P:lipopolysaccharide transport"/>
    <property type="evidence" value="ECO:0007669"/>
    <property type="project" value="InterPro"/>
</dbReference>
<dbReference type="Proteomes" id="UP000007032">
    <property type="component" value="Chromosome"/>
</dbReference>
<dbReference type="AlphaFoldDB" id="C5ZWE4"/>
<dbReference type="eggNOG" id="COG1452">
    <property type="taxonomic scope" value="Bacteria"/>
</dbReference>
<accession>C5ZWE4</accession>
<dbReference type="GO" id="GO:0043165">
    <property type="term" value="P:Gram-negative-bacterium-type cell outer membrane assembly"/>
    <property type="evidence" value="ECO:0007669"/>
    <property type="project" value="InterPro"/>
</dbReference>
<dbReference type="Gene3D" id="2.60.450.10">
    <property type="entry name" value="Lipopolysaccharide (LPS) transport protein A like domain"/>
    <property type="match status" value="1"/>
</dbReference>
<dbReference type="InterPro" id="IPR050218">
    <property type="entry name" value="LptD"/>
</dbReference>
<dbReference type="GO" id="GO:0009279">
    <property type="term" value="C:cell outer membrane"/>
    <property type="evidence" value="ECO:0007669"/>
    <property type="project" value="InterPro"/>
</dbReference>
<proteinExistence type="inferred from homology"/>
<dbReference type="STRING" id="537970.HCAN_0748"/>
<dbReference type="HOGENOM" id="CLU_014172_0_0_7"/>
<feature type="domain" description="Organic solvent tolerance-like N-terminal" evidence="3">
    <location>
        <begin position="71"/>
        <end position="176"/>
    </location>
</feature>
<feature type="chain" id="PRO_5039917594" evidence="2">
    <location>
        <begin position="30"/>
        <end position="713"/>
    </location>
</feature>
<reference evidence="4 5" key="1">
    <citation type="journal article" date="2009" name="J. Bacteriol.">
        <title>Genome sequence of the emerging pathogen Helicobacter canadensis.</title>
        <authorList>
            <person name="Loman N.J."/>
            <person name="Snyder L.A."/>
            <person name="Linton J.D."/>
            <person name="Langdon R."/>
            <person name="Lawson A.J."/>
            <person name="Weinstock G.M."/>
            <person name="Wren B.W."/>
            <person name="Pallen M.J."/>
        </authorList>
    </citation>
    <scope>NUCLEOTIDE SEQUENCE [LARGE SCALE GENOMIC DNA]</scope>
    <source>
        <strain evidence="4 5">MIT 98-5491</strain>
    </source>
</reference>
<evidence type="ECO:0000256" key="1">
    <source>
        <dbReference type="ARBA" id="ARBA00023237"/>
    </source>
</evidence>
<keyword evidence="1" id="KW-0472">Membrane</keyword>
<dbReference type="PANTHER" id="PTHR30189">
    <property type="entry name" value="LPS-ASSEMBLY PROTEIN"/>
    <property type="match status" value="1"/>
</dbReference>
<evidence type="ECO:0000313" key="5">
    <source>
        <dbReference type="Proteomes" id="UP000007032"/>
    </source>
</evidence>
<gene>
    <name evidence="4" type="primary">ostA</name>
    <name evidence="4" type="ORF">HCAN_0748</name>
</gene>
<dbReference type="Pfam" id="PF03968">
    <property type="entry name" value="LptD_N"/>
    <property type="match status" value="1"/>
</dbReference>
<keyword evidence="1" id="KW-0998">Cell outer membrane</keyword>
<dbReference type="InterPro" id="IPR020889">
    <property type="entry name" value="LipoPS_assembly_LptD"/>
</dbReference>
<dbReference type="GO" id="GO:1990351">
    <property type="term" value="C:transporter complex"/>
    <property type="evidence" value="ECO:0007669"/>
    <property type="project" value="TreeGrafter"/>
</dbReference>
<evidence type="ECO:0000256" key="2">
    <source>
        <dbReference type="SAM" id="SignalP"/>
    </source>
</evidence>